<proteinExistence type="predicted"/>
<dbReference type="AlphaFoldDB" id="A0A1M6L168"/>
<gene>
    <name evidence="1" type="ORF">SAMN02745248_00584</name>
</gene>
<keyword evidence="2" id="KW-1185">Reference proteome</keyword>
<dbReference type="STRING" id="1121331.SAMN02745248_00584"/>
<dbReference type="RefSeq" id="WP_072902143.1">
    <property type="nucleotide sequence ID" value="NZ_FRAD01000005.1"/>
</dbReference>
<dbReference type="Proteomes" id="UP000183952">
    <property type="component" value="Unassembled WGS sequence"/>
</dbReference>
<evidence type="ECO:0008006" key="3">
    <source>
        <dbReference type="Google" id="ProtNLM"/>
    </source>
</evidence>
<evidence type="ECO:0000313" key="2">
    <source>
        <dbReference type="Proteomes" id="UP000183952"/>
    </source>
</evidence>
<name>A0A1M6L168_9CLOT</name>
<sequence>MATSTFIKNLWEARIIANFHEVSFADAVSTKPTKVDGKVIYFNRPTAGVSKDYTGTIAWDKVVGTQLSLTMDKQKYFATTMDDVDAVQGNPQALDAQVQEESAVMAEQVDTDLLNALVTGVKASNYPSKATAVALTKTNTYDEIVNLGVLLGKSKVPMSDRFIFVNSEIVGLLCKDDRFTKNVEVLANGIVSNAKINGATVVITESVPTGKIVMAHRSAIGYGKQLDNVEALRLESAFADGVRGLISYGCTALKPEGIAVLNYTVGA</sequence>
<protein>
    <recommendedName>
        <fullName evidence="3">P22 coat protein-gene protein 5</fullName>
    </recommendedName>
</protein>
<evidence type="ECO:0000313" key="1">
    <source>
        <dbReference type="EMBL" id="SHJ64961.1"/>
    </source>
</evidence>
<dbReference type="EMBL" id="FRAD01000005">
    <property type="protein sequence ID" value="SHJ64961.1"/>
    <property type="molecule type" value="Genomic_DNA"/>
</dbReference>
<dbReference type="OrthoDB" id="1624479at2"/>
<reference evidence="1 2" key="1">
    <citation type="submission" date="2016-11" db="EMBL/GenBank/DDBJ databases">
        <authorList>
            <person name="Jaros S."/>
            <person name="Januszkiewicz K."/>
            <person name="Wedrychowicz H."/>
        </authorList>
    </citation>
    <scope>NUCLEOTIDE SEQUENCE [LARGE SCALE GENOMIC DNA]</scope>
    <source>
        <strain evidence="1 2">DSM 3090</strain>
    </source>
</reference>
<accession>A0A1M6L168</accession>
<organism evidence="1 2">
    <name type="scientific">Hathewaya proteolytica DSM 3090</name>
    <dbReference type="NCBI Taxonomy" id="1121331"/>
    <lineage>
        <taxon>Bacteria</taxon>
        <taxon>Bacillati</taxon>
        <taxon>Bacillota</taxon>
        <taxon>Clostridia</taxon>
        <taxon>Eubacteriales</taxon>
        <taxon>Clostridiaceae</taxon>
        <taxon>Hathewaya</taxon>
    </lineage>
</organism>